<proteinExistence type="predicted"/>
<sequence>MGRVPCVCSAKASAGDMAPRLWECPEHGKTGFSAFDIMFEQQTLFTGHSDYLKRQARDEFWLFCMGVMVRRRAECRVVGEIYFDEDHLWPDVRKELDRIARLGHKPTVKPVTVGGLSPRAFGAPDHPQPAAAPAPDAKKPGWFARLAGSTRNADT</sequence>
<dbReference type="EMBL" id="ON529852">
    <property type="protein sequence ID" value="USN13988.1"/>
    <property type="molecule type" value="Genomic_DNA"/>
</dbReference>
<keyword evidence="3" id="KW-1185">Reference proteome</keyword>
<organism evidence="2 3">
    <name type="scientific">Brevundimonas phage vB_BpoS-Kabachok</name>
    <dbReference type="NCBI Taxonomy" id="2948600"/>
    <lineage>
        <taxon>Viruses</taxon>
        <taxon>Duplodnaviria</taxon>
        <taxon>Heunggongvirae</taxon>
        <taxon>Uroviricota</taxon>
        <taxon>Caudoviricetes</taxon>
        <taxon>Jeanschmidtviridae</taxon>
        <taxon>Marchewkavirus</taxon>
        <taxon>Marchewkavirus kabachok</taxon>
    </lineage>
</organism>
<evidence type="ECO:0000256" key="1">
    <source>
        <dbReference type="SAM" id="MobiDB-lite"/>
    </source>
</evidence>
<dbReference type="Proteomes" id="UP001056685">
    <property type="component" value="Segment"/>
</dbReference>
<accession>A0A9E7SJ52</accession>
<evidence type="ECO:0000313" key="2">
    <source>
        <dbReference type="EMBL" id="USN13988.1"/>
    </source>
</evidence>
<name>A0A9E7SJ52_9CAUD</name>
<feature type="region of interest" description="Disordered" evidence="1">
    <location>
        <begin position="117"/>
        <end position="155"/>
    </location>
</feature>
<protein>
    <submittedName>
        <fullName evidence="2">Uncharacterized protein</fullName>
    </submittedName>
</protein>
<reference evidence="2" key="1">
    <citation type="submission" date="2022-05" db="EMBL/GenBank/DDBJ databases">
        <authorList>
            <person name="Friedrich I."/>
            <person name="Poehlein A."/>
            <person name="Schneider D."/>
            <person name="Hertel R."/>
            <person name="Daniel R."/>
        </authorList>
    </citation>
    <scope>NUCLEOTIDE SEQUENCE</scope>
</reference>
<gene>
    <name evidence="2" type="ORF">KABACHOK_01520</name>
</gene>
<evidence type="ECO:0000313" key="3">
    <source>
        <dbReference type="Proteomes" id="UP001056685"/>
    </source>
</evidence>